<keyword evidence="2 6" id="KW-0812">Transmembrane</keyword>
<dbReference type="GO" id="GO:0022857">
    <property type="term" value="F:transmembrane transporter activity"/>
    <property type="evidence" value="ECO:0007669"/>
    <property type="project" value="InterPro"/>
</dbReference>
<dbReference type="eggNOG" id="COG2271">
    <property type="taxonomic scope" value="Bacteria"/>
</dbReference>
<feature type="transmembrane region" description="Helical" evidence="6">
    <location>
        <begin position="78"/>
        <end position="98"/>
    </location>
</feature>
<dbReference type="PANTHER" id="PTHR11662">
    <property type="entry name" value="SOLUTE CARRIER FAMILY 17"/>
    <property type="match status" value="1"/>
</dbReference>
<evidence type="ECO:0000313" key="9">
    <source>
        <dbReference type="Proteomes" id="UP000062973"/>
    </source>
</evidence>
<feature type="transmembrane region" description="Helical" evidence="6">
    <location>
        <begin position="302"/>
        <end position="323"/>
    </location>
</feature>
<dbReference type="PATRIC" id="fig|1068978.7.peg.5000"/>
<dbReference type="STRING" id="1068978.AMETH_4652"/>
<organism evidence="8 9">
    <name type="scientific">Amycolatopsis methanolica 239</name>
    <dbReference type="NCBI Taxonomy" id="1068978"/>
    <lineage>
        <taxon>Bacteria</taxon>
        <taxon>Bacillati</taxon>
        <taxon>Actinomycetota</taxon>
        <taxon>Actinomycetes</taxon>
        <taxon>Pseudonocardiales</taxon>
        <taxon>Pseudonocardiaceae</taxon>
        <taxon>Amycolatopsis</taxon>
        <taxon>Amycolatopsis methanolica group</taxon>
    </lineage>
</organism>
<dbReference type="InterPro" id="IPR020846">
    <property type="entry name" value="MFS_dom"/>
</dbReference>
<dbReference type="CDD" id="cd17319">
    <property type="entry name" value="MFS_ExuT_GudP_like"/>
    <property type="match status" value="1"/>
</dbReference>
<feature type="region of interest" description="Disordered" evidence="5">
    <location>
        <begin position="1"/>
        <end position="22"/>
    </location>
</feature>
<feature type="transmembrane region" description="Helical" evidence="6">
    <location>
        <begin position="105"/>
        <end position="128"/>
    </location>
</feature>
<comment type="subcellular location">
    <subcellularLocation>
        <location evidence="1">Cell membrane</location>
        <topology evidence="1">Multi-pass membrane protein</topology>
    </subcellularLocation>
</comment>
<evidence type="ECO:0000256" key="6">
    <source>
        <dbReference type="SAM" id="Phobius"/>
    </source>
</evidence>
<evidence type="ECO:0000256" key="3">
    <source>
        <dbReference type="ARBA" id="ARBA00022989"/>
    </source>
</evidence>
<feature type="domain" description="Major facilitator superfamily (MFS) profile" evidence="7">
    <location>
        <begin position="40"/>
        <end position="448"/>
    </location>
</feature>
<evidence type="ECO:0000256" key="2">
    <source>
        <dbReference type="ARBA" id="ARBA00022692"/>
    </source>
</evidence>
<dbReference type="Pfam" id="PF07690">
    <property type="entry name" value="MFS_1"/>
    <property type="match status" value="1"/>
</dbReference>
<evidence type="ECO:0000313" key="8">
    <source>
        <dbReference type="EMBL" id="AIJ24744.1"/>
    </source>
</evidence>
<gene>
    <name evidence="8" type="primary">gudP</name>
    <name evidence="8" type="ORF">AMETH_4652</name>
</gene>
<evidence type="ECO:0000256" key="4">
    <source>
        <dbReference type="ARBA" id="ARBA00023136"/>
    </source>
</evidence>
<feature type="transmembrane region" description="Helical" evidence="6">
    <location>
        <begin position="392"/>
        <end position="416"/>
    </location>
</feature>
<keyword evidence="3 6" id="KW-1133">Transmembrane helix</keyword>
<accession>A0A076MVL8</accession>
<dbReference type="Proteomes" id="UP000062973">
    <property type="component" value="Chromosome"/>
</dbReference>
<dbReference type="EMBL" id="CP009110">
    <property type="protein sequence ID" value="AIJ24744.1"/>
    <property type="molecule type" value="Genomic_DNA"/>
</dbReference>
<dbReference type="RefSeq" id="WP_017983576.1">
    <property type="nucleotide sequence ID" value="NZ_AQUL01000001.1"/>
</dbReference>
<evidence type="ECO:0000259" key="7">
    <source>
        <dbReference type="PROSITE" id="PS50850"/>
    </source>
</evidence>
<dbReference type="PROSITE" id="PS50850">
    <property type="entry name" value="MFS"/>
    <property type="match status" value="1"/>
</dbReference>
<sequence length="455" mass="47900">MVEPSVRKPTTASAPSTETGDVEVPVRRASGVRTKKRWVIAGFCFAGLAINYVDRSALSVALPFMTEDFHLTPAEQGLILSAFSWTYALLQLPAGALIDRFGTRVMFGASVMLWSAFTLTTTLASGFASLLGFRLGLGVGESGAYPSSAKAISQWFPRQERGRATAFYDSGARVGSALAVPVVAAITGLFGWQAVFVIMGTIGILWAVGWWAYYRSPEKHPGVNAAELSHIQAGNAAPSTAATTTTVPAGRVRDLLRHRTVWGMFAGFSCLNFVVTFFLTWFPSYLVEERGFDLLKLGFFGVIPGLTAIVGSWAGGAVGDALLARGWSLTRTRKTCLVSGMLTSSVIMAAVLTEAAWLALALLSLSYFASAFTMVSVWCLPADVAPEHQVGVLGGGQNFVANVASAVSPIVIGALAGATGSFVAPLILTGAVAVLGALSFGLVIRRVETLHTSGT</sequence>
<dbReference type="InterPro" id="IPR050382">
    <property type="entry name" value="MFS_Na/Anion_cotransporter"/>
</dbReference>
<dbReference type="GO" id="GO:0005886">
    <property type="term" value="C:plasma membrane"/>
    <property type="evidence" value="ECO:0007669"/>
    <property type="project" value="UniProtKB-SubCell"/>
</dbReference>
<dbReference type="AlphaFoldDB" id="A0A076MVL8"/>
<keyword evidence="9" id="KW-1185">Reference proteome</keyword>
<protein>
    <submittedName>
        <fullName evidence="8">Phthalate permease family MFS transporter</fullName>
    </submittedName>
</protein>
<feature type="compositionally biased region" description="Polar residues" evidence="5">
    <location>
        <begin position="8"/>
        <end position="19"/>
    </location>
</feature>
<dbReference type="SUPFAM" id="SSF103473">
    <property type="entry name" value="MFS general substrate transporter"/>
    <property type="match status" value="1"/>
</dbReference>
<proteinExistence type="predicted"/>
<dbReference type="OrthoDB" id="8596007at2"/>
<feature type="transmembrane region" description="Helical" evidence="6">
    <location>
        <begin position="190"/>
        <end position="213"/>
    </location>
</feature>
<feature type="transmembrane region" description="Helical" evidence="6">
    <location>
        <begin position="422"/>
        <end position="444"/>
    </location>
</feature>
<feature type="transmembrane region" description="Helical" evidence="6">
    <location>
        <begin position="38"/>
        <end position="58"/>
    </location>
</feature>
<dbReference type="PANTHER" id="PTHR11662:SF399">
    <property type="entry name" value="FI19708P1-RELATED"/>
    <property type="match status" value="1"/>
</dbReference>
<feature type="transmembrane region" description="Helical" evidence="6">
    <location>
        <begin position="261"/>
        <end position="282"/>
    </location>
</feature>
<reference evidence="8 9" key="1">
    <citation type="submission" date="2014-07" db="EMBL/GenBank/DDBJ databases">
        <title>Whole Genome Sequence of the Amycolatopsis methanolica 239.</title>
        <authorList>
            <person name="Tang B."/>
        </authorList>
    </citation>
    <scope>NUCLEOTIDE SEQUENCE [LARGE SCALE GENOMIC DNA]</scope>
    <source>
        <strain evidence="8 9">239</strain>
    </source>
</reference>
<dbReference type="HOGENOM" id="CLU_001265_5_1_11"/>
<dbReference type="Gene3D" id="1.20.1250.20">
    <property type="entry name" value="MFS general substrate transporter like domains"/>
    <property type="match status" value="2"/>
</dbReference>
<name>A0A076MVL8_AMYME</name>
<dbReference type="KEGG" id="amq:AMETH_4652"/>
<keyword evidence="4 6" id="KW-0472">Membrane</keyword>
<dbReference type="InterPro" id="IPR011701">
    <property type="entry name" value="MFS"/>
</dbReference>
<feature type="transmembrane region" description="Helical" evidence="6">
    <location>
        <begin position="358"/>
        <end position="380"/>
    </location>
</feature>
<evidence type="ECO:0000256" key="1">
    <source>
        <dbReference type="ARBA" id="ARBA00004651"/>
    </source>
</evidence>
<feature type="transmembrane region" description="Helical" evidence="6">
    <location>
        <begin position="335"/>
        <end position="352"/>
    </location>
</feature>
<evidence type="ECO:0000256" key="5">
    <source>
        <dbReference type="SAM" id="MobiDB-lite"/>
    </source>
</evidence>
<dbReference type="InterPro" id="IPR036259">
    <property type="entry name" value="MFS_trans_sf"/>
</dbReference>